<dbReference type="Gene3D" id="1.10.443.10">
    <property type="entry name" value="Intergrase catalytic core"/>
    <property type="match status" value="1"/>
</dbReference>
<dbReference type="RefSeq" id="WP_120031328.1">
    <property type="nucleotide sequence ID" value="NZ_QVMU01000009.1"/>
</dbReference>
<keyword evidence="5" id="KW-1185">Reference proteome</keyword>
<dbReference type="GO" id="GO:0006310">
    <property type="term" value="P:DNA recombination"/>
    <property type="evidence" value="ECO:0007669"/>
    <property type="project" value="UniProtKB-KW"/>
</dbReference>
<name>A0A3A6QQ83_9VIBR</name>
<dbReference type="InterPro" id="IPR002104">
    <property type="entry name" value="Integrase_catalytic"/>
</dbReference>
<dbReference type="OrthoDB" id="5391994at2"/>
<dbReference type="GO" id="GO:0003677">
    <property type="term" value="F:DNA binding"/>
    <property type="evidence" value="ECO:0007669"/>
    <property type="project" value="InterPro"/>
</dbReference>
<dbReference type="PANTHER" id="PTHR30349:SF64">
    <property type="entry name" value="PROPHAGE INTEGRASE INTD-RELATED"/>
    <property type="match status" value="1"/>
</dbReference>
<dbReference type="InterPro" id="IPR013762">
    <property type="entry name" value="Integrase-like_cat_sf"/>
</dbReference>
<evidence type="ECO:0000313" key="5">
    <source>
        <dbReference type="Proteomes" id="UP000273252"/>
    </source>
</evidence>
<dbReference type="EMBL" id="QVMU01000009">
    <property type="protein sequence ID" value="RJX70919.1"/>
    <property type="molecule type" value="Genomic_DNA"/>
</dbReference>
<reference evidence="4 5" key="1">
    <citation type="submission" date="2018-08" db="EMBL/GenBank/DDBJ databases">
        <title>Vibrio isolated from the Eastern China Marginal Seas.</title>
        <authorList>
            <person name="Li Y."/>
        </authorList>
    </citation>
    <scope>NUCLEOTIDE SEQUENCE [LARGE SCALE GENOMIC DNA]</scope>
    <source>
        <strain evidence="4 5">BEI233</strain>
    </source>
</reference>
<gene>
    <name evidence="4" type="ORF">DZ860_11325</name>
</gene>
<dbReference type="GO" id="GO:0015074">
    <property type="term" value="P:DNA integration"/>
    <property type="evidence" value="ECO:0007669"/>
    <property type="project" value="UniProtKB-KW"/>
</dbReference>
<dbReference type="SUPFAM" id="SSF56349">
    <property type="entry name" value="DNA breaking-rejoining enzymes"/>
    <property type="match status" value="1"/>
</dbReference>
<dbReference type="InterPro" id="IPR050090">
    <property type="entry name" value="Tyrosine_recombinase_XerCD"/>
</dbReference>
<evidence type="ECO:0000256" key="2">
    <source>
        <dbReference type="ARBA" id="ARBA00023172"/>
    </source>
</evidence>
<dbReference type="Proteomes" id="UP000273252">
    <property type="component" value="Unassembled WGS sequence"/>
</dbReference>
<dbReference type="Pfam" id="PF00589">
    <property type="entry name" value="Phage_integrase"/>
    <property type="match status" value="1"/>
</dbReference>
<proteinExistence type="predicted"/>
<keyword evidence="2" id="KW-0233">DNA recombination</keyword>
<evidence type="ECO:0000313" key="4">
    <source>
        <dbReference type="EMBL" id="RJX70919.1"/>
    </source>
</evidence>
<protein>
    <recommendedName>
        <fullName evidence="3">Tyr recombinase domain-containing protein</fullName>
    </recommendedName>
</protein>
<keyword evidence="1" id="KW-0229">DNA integration</keyword>
<dbReference type="PANTHER" id="PTHR30349">
    <property type="entry name" value="PHAGE INTEGRASE-RELATED"/>
    <property type="match status" value="1"/>
</dbReference>
<dbReference type="InterPro" id="IPR011010">
    <property type="entry name" value="DNA_brk_join_enz"/>
</dbReference>
<dbReference type="AlphaFoldDB" id="A0A3A6QQ83"/>
<organism evidence="4 5">
    <name type="scientific">Vibrio sinensis</name>
    <dbReference type="NCBI Taxonomy" id="2302434"/>
    <lineage>
        <taxon>Bacteria</taxon>
        <taxon>Pseudomonadati</taxon>
        <taxon>Pseudomonadota</taxon>
        <taxon>Gammaproteobacteria</taxon>
        <taxon>Vibrionales</taxon>
        <taxon>Vibrionaceae</taxon>
        <taxon>Vibrio</taxon>
    </lineage>
</organism>
<sequence length="297" mass="34141">MEGIKNVKVVELEPNPFSKNEIQKLLSTPTSRSMSKLAVALGSATALRISELICIDWGNVEYFVDNEIEKAILHIDLAKPLNRYKVTKTPESDRYIELSAQATLMLRKLEKYTKHLSAVDIEVVQRDNITIKKEKRKFIFYNEQTGQPWLNPKQFAKQFFTPFLKQAGVDHRGPNQLRHTCASYHFISGANLAWIASLLGHRSVAIVEKHYAKRNRASLIKEQVKADKTIDSLFRSQDQNSIVVPLEVVSLKEKDKEPVVSDQRLYLMSILQLAKHAKDEKHREQLFSVIEDMLKEE</sequence>
<feature type="domain" description="Tyr recombinase" evidence="3">
    <location>
        <begin position="12"/>
        <end position="225"/>
    </location>
</feature>
<comment type="caution">
    <text evidence="4">The sequence shown here is derived from an EMBL/GenBank/DDBJ whole genome shotgun (WGS) entry which is preliminary data.</text>
</comment>
<dbReference type="PROSITE" id="PS51898">
    <property type="entry name" value="TYR_RECOMBINASE"/>
    <property type="match status" value="1"/>
</dbReference>
<accession>A0A3A6QQ83</accession>
<evidence type="ECO:0000259" key="3">
    <source>
        <dbReference type="PROSITE" id="PS51898"/>
    </source>
</evidence>
<evidence type="ECO:0000256" key="1">
    <source>
        <dbReference type="ARBA" id="ARBA00022908"/>
    </source>
</evidence>